<keyword evidence="3" id="KW-1185">Reference proteome</keyword>
<evidence type="ECO:0000313" key="2">
    <source>
        <dbReference type="EMBL" id="MBP2380422.1"/>
    </source>
</evidence>
<dbReference type="EMBL" id="JAGIOD010000001">
    <property type="protein sequence ID" value="MBP2380422.1"/>
    <property type="molecule type" value="Genomic_DNA"/>
</dbReference>
<gene>
    <name evidence="2" type="ORF">JOF43_000379</name>
</gene>
<proteinExistence type="predicted"/>
<name>A0ABS4WW34_9MICO</name>
<accession>A0ABS4WW34</accession>
<evidence type="ECO:0000313" key="3">
    <source>
        <dbReference type="Proteomes" id="UP001519290"/>
    </source>
</evidence>
<comment type="caution">
    <text evidence="2">The sequence shown here is derived from an EMBL/GenBank/DDBJ whole genome shotgun (WGS) entry which is preliminary data.</text>
</comment>
<evidence type="ECO:0000256" key="1">
    <source>
        <dbReference type="SAM" id="MobiDB-lite"/>
    </source>
</evidence>
<reference evidence="2 3" key="1">
    <citation type="submission" date="2021-03" db="EMBL/GenBank/DDBJ databases">
        <title>Sequencing the genomes of 1000 actinobacteria strains.</title>
        <authorList>
            <person name="Klenk H.-P."/>
        </authorList>
    </citation>
    <scope>NUCLEOTIDE SEQUENCE [LARGE SCALE GENOMIC DNA]</scope>
    <source>
        <strain evidence="2 3">DSM 14566</strain>
    </source>
</reference>
<dbReference type="Proteomes" id="UP001519290">
    <property type="component" value="Unassembled WGS sequence"/>
</dbReference>
<organism evidence="2 3">
    <name type="scientific">Brachybacterium sacelli</name>
    <dbReference type="NCBI Taxonomy" id="173364"/>
    <lineage>
        <taxon>Bacteria</taxon>
        <taxon>Bacillati</taxon>
        <taxon>Actinomycetota</taxon>
        <taxon>Actinomycetes</taxon>
        <taxon>Micrococcales</taxon>
        <taxon>Dermabacteraceae</taxon>
        <taxon>Brachybacterium</taxon>
    </lineage>
</organism>
<sequence>MTAVSAAGEVLDLPAGLGSRDLHAPSVGSPADVSGAGKVLRRAEEVRALAVEVVALPAATSAGGQGDEGAAS</sequence>
<protein>
    <submittedName>
        <fullName evidence="2">Uncharacterized protein</fullName>
    </submittedName>
</protein>
<dbReference type="RefSeq" id="WP_209898304.1">
    <property type="nucleotide sequence ID" value="NZ_JAGIOD010000001.1"/>
</dbReference>
<feature type="region of interest" description="Disordered" evidence="1">
    <location>
        <begin position="15"/>
        <end position="35"/>
    </location>
</feature>